<dbReference type="InterPro" id="IPR003961">
    <property type="entry name" value="FN3_dom"/>
</dbReference>
<dbReference type="PANTHER" id="PTHR14340">
    <property type="entry name" value="MICROFIBRIL-ASSOCIATED GLYCOPROTEIN 3"/>
    <property type="match status" value="1"/>
</dbReference>
<evidence type="ECO:0000256" key="2">
    <source>
        <dbReference type="SAM" id="MobiDB-lite"/>
    </source>
</evidence>
<dbReference type="PANTHER" id="PTHR14340:SF9">
    <property type="entry name" value="FIBRONECTIN TYPE-III DOMAIN-CONTAINING PROTEIN"/>
    <property type="match status" value="1"/>
</dbReference>
<dbReference type="Proteomes" id="UP000194236">
    <property type="component" value="Unassembled WGS sequence"/>
</dbReference>
<dbReference type="InterPro" id="IPR013783">
    <property type="entry name" value="Ig-like_fold"/>
</dbReference>
<evidence type="ECO:0000256" key="1">
    <source>
        <dbReference type="ARBA" id="ARBA00023319"/>
    </source>
</evidence>
<evidence type="ECO:0000313" key="4">
    <source>
        <dbReference type="EMBL" id="OTF83769.1"/>
    </source>
</evidence>
<evidence type="ECO:0000313" key="5">
    <source>
        <dbReference type="Proteomes" id="UP000194236"/>
    </source>
</evidence>
<protein>
    <recommendedName>
        <fullName evidence="3">Fibronectin type-III domain-containing protein</fullName>
    </recommendedName>
</protein>
<comment type="caution">
    <text evidence="4">The sequence shown here is derived from an EMBL/GenBank/DDBJ whole genome shotgun (WGS) entry which is preliminary data.</text>
</comment>
<feature type="non-terminal residue" evidence="4">
    <location>
        <position position="1"/>
    </location>
</feature>
<reference evidence="4 5" key="1">
    <citation type="submission" date="2017-03" db="EMBL/GenBank/DDBJ databases">
        <title>Genome Survey of Euroglyphus maynei.</title>
        <authorList>
            <person name="Arlian L.G."/>
            <person name="Morgan M.S."/>
            <person name="Rider S.D."/>
        </authorList>
    </citation>
    <scope>NUCLEOTIDE SEQUENCE [LARGE SCALE GENOMIC DNA]</scope>
    <source>
        <strain evidence="4">Arlian Lab</strain>
        <tissue evidence="4">Whole body</tissue>
    </source>
</reference>
<dbReference type="PROSITE" id="PS50853">
    <property type="entry name" value="FN3"/>
    <property type="match status" value="1"/>
</dbReference>
<dbReference type="AlphaFoldDB" id="A0A1Y3BRZ1"/>
<proteinExistence type="predicted"/>
<feature type="non-terminal residue" evidence="4">
    <location>
        <position position="90"/>
    </location>
</feature>
<keyword evidence="1" id="KW-0393">Immunoglobulin domain</keyword>
<dbReference type="EMBL" id="MUJZ01002221">
    <property type="protein sequence ID" value="OTF83769.1"/>
    <property type="molecule type" value="Genomic_DNA"/>
</dbReference>
<gene>
    <name evidence="4" type="ORF">BLA29_015180</name>
</gene>
<dbReference type="Gene3D" id="2.60.40.10">
    <property type="entry name" value="Immunoglobulins"/>
    <property type="match status" value="2"/>
</dbReference>
<accession>A0A1Y3BRZ1</accession>
<dbReference type="SUPFAM" id="SSF49265">
    <property type="entry name" value="Fibronectin type III"/>
    <property type="match status" value="1"/>
</dbReference>
<sequence>GQQYEFRVRAVNKGGPGEASDSTGPHIARPKNAPPKIDRNYMRDIRVKAGKNVELEVPVSGEPPPNKKFTVDGMPAPDRWLITSEDYRIQ</sequence>
<dbReference type="CDD" id="cd00063">
    <property type="entry name" value="FN3"/>
    <property type="match status" value="1"/>
</dbReference>
<dbReference type="InterPro" id="IPR036179">
    <property type="entry name" value="Ig-like_dom_sf"/>
</dbReference>
<keyword evidence="5" id="KW-1185">Reference proteome</keyword>
<evidence type="ECO:0000259" key="3">
    <source>
        <dbReference type="PROSITE" id="PS50853"/>
    </source>
</evidence>
<dbReference type="SUPFAM" id="SSF48726">
    <property type="entry name" value="Immunoglobulin"/>
    <property type="match status" value="1"/>
</dbReference>
<dbReference type="InterPro" id="IPR036116">
    <property type="entry name" value="FN3_sf"/>
</dbReference>
<organism evidence="4 5">
    <name type="scientific">Euroglyphus maynei</name>
    <name type="common">Mayne's house dust mite</name>
    <dbReference type="NCBI Taxonomy" id="6958"/>
    <lineage>
        <taxon>Eukaryota</taxon>
        <taxon>Metazoa</taxon>
        <taxon>Ecdysozoa</taxon>
        <taxon>Arthropoda</taxon>
        <taxon>Chelicerata</taxon>
        <taxon>Arachnida</taxon>
        <taxon>Acari</taxon>
        <taxon>Acariformes</taxon>
        <taxon>Sarcoptiformes</taxon>
        <taxon>Astigmata</taxon>
        <taxon>Psoroptidia</taxon>
        <taxon>Analgoidea</taxon>
        <taxon>Pyroglyphidae</taxon>
        <taxon>Pyroglyphinae</taxon>
        <taxon>Euroglyphus</taxon>
    </lineage>
</organism>
<dbReference type="OrthoDB" id="504170at2759"/>
<name>A0A1Y3BRZ1_EURMA</name>
<feature type="region of interest" description="Disordered" evidence="2">
    <location>
        <begin position="11"/>
        <end position="37"/>
    </location>
</feature>
<feature type="domain" description="Fibronectin type-III" evidence="3">
    <location>
        <begin position="1"/>
        <end position="31"/>
    </location>
</feature>